<dbReference type="EMBL" id="JBBPBN010000001">
    <property type="protein sequence ID" value="KAK9047057.1"/>
    <property type="molecule type" value="Genomic_DNA"/>
</dbReference>
<keyword evidence="3" id="KW-1185">Reference proteome</keyword>
<gene>
    <name evidence="2" type="ORF">V6N11_052920</name>
</gene>
<evidence type="ECO:0000256" key="1">
    <source>
        <dbReference type="SAM" id="MobiDB-lite"/>
    </source>
</evidence>
<feature type="compositionally biased region" description="Polar residues" evidence="1">
    <location>
        <begin position="75"/>
        <end position="87"/>
    </location>
</feature>
<evidence type="ECO:0000313" key="2">
    <source>
        <dbReference type="EMBL" id="KAK9047057.1"/>
    </source>
</evidence>
<feature type="compositionally biased region" description="Polar residues" evidence="1">
    <location>
        <begin position="15"/>
        <end position="28"/>
    </location>
</feature>
<comment type="caution">
    <text evidence="2">The sequence shown here is derived from an EMBL/GenBank/DDBJ whole genome shotgun (WGS) entry which is preliminary data.</text>
</comment>
<dbReference type="PANTHER" id="PTHR31949">
    <property type="entry name" value="GASTRIC MUCIN-LIKE PROTEIN"/>
    <property type="match status" value="1"/>
</dbReference>
<name>A0ABR2UBP8_9ROSI</name>
<reference evidence="2 3" key="1">
    <citation type="journal article" date="2024" name="G3 (Bethesda)">
        <title>Genome assembly of Hibiscus sabdariffa L. provides insights into metabolisms of medicinal natural products.</title>
        <authorList>
            <person name="Kim T."/>
        </authorList>
    </citation>
    <scope>NUCLEOTIDE SEQUENCE [LARGE SCALE GENOMIC DNA]</scope>
    <source>
        <strain evidence="2">TK-2024</strain>
        <tissue evidence="2">Old leaves</tissue>
    </source>
</reference>
<dbReference type="PANTHER" id="PTHR31949:SF20">
    <property type="entry name" value="OS01G0141900 PROTEIN"/>
    <property type="match status" value="1"/>
</dbReference>
<protein>
    <submittedName>
        <fullName evidence="2">Uncharacterized protein</fullName>
    </submittedName>
</protein>
<organism evidence="2 3">
    <name type="scientific">Hibiscus sabdariffa</name>
    <name type="common">roselle</name>
    <dbReference type="NCBI Taxonomy" id="183260"/>
    <lineage>
        <taxon>Eukaryota</taxon>
        <taxon>Viridiplantae</taxon>
        <taxon>Streptophyta</taxon>
        <taxon>Embryophyta</taxon>
        <taxon>Tracheophyta</taxon>
        <taxon>Spermatophyta</taxon>
        <taxon>Magnoliopsida</taxon>
        <taxon>eudicotyledons</taxon>
        <taxon>Gunneridae</taxon>
        <taxon>Pentapetalae</taxon>
        <taxon>rosids</taxon>
        <taxon>malvids</taxon>
        <taxon>Malvales</taxon>
        <taxon>Malvaceae</taxon>
        <taxon>Malvoideae</taxon>
        <taxon>Hibiscus</taxon>
    </lineage>
</organism>
<sequence>MQKLVPPKQVDKHSSPSNLSGKSTSPDSSGFGRTLSKKSLDIAIRHMDIRQRIPDNLRPLMTNIPTSSMYSVRSGSARASSELSFNSNDKDGNTIWHWK</sequence>
<evidence type="ECO:0000313" key="3">
    <source>
        <dbReference type="Proteomes" id="UP001396334"/>
    </source>
</evidence>
<proteinExistence type="predicted"/>
<feature type="region of interest" description="Disordered" evidence="1">
    <location>
        <begin position="75"/>
        <end position="99"/>
    </location>
</feature>
<feature type="region of interest" description="Disordered" evidence="1">
    <location>
        <begin position="1"/>
        <end position="34"/>
    </location>
</feature>
<accession>A0ABR2UBP8</accession>
<dbReference type="Proteomes" id="UP001396334">
    <property type="component" value="Unassembled WGS sequence"/>
</dbReference>